<feature type="domain" description="DNA-directed DNA polymerase family A palm" evidence="4">
    <location>
        <begin position="345"/>
        <end position="532"/>
    </location>
</feature>
<dbReference type="EC" id="2.7.7.7" evidence="1"/>
<dbReference type="GO" id="GO:0006261">
    <property type="term" value="P:DNA-templated DNA replication"/>
    <property type="evidence" value="ECO:0007669"/>
    <property type="project" value="InterPro"/>
</dbReference>
<protein>
    <recommendedName>
        <fullName evidence="1">DNA-directed DNA polymerase</fullName>
        <ecNumber evidence="1">2.7.7.7</ecNumber>
    </recommendedName>
</protein>
<dbReference type="InterPro" id="IPR001098">
    <property type="entry name" value="DNA-dir_DNA_pol_A_palm_dom"/>
</dbReference>
<dbReference type="Pfam" id="PF00476">
    <property type="entry name" value="DNA_pol_A"/>
    <property type="match status" value="1"/>
</dbReference>
<dbReference type="Gene3D" id="3.30.70.370">
    <property type="match status" value="1"/>
</dbReference>
<name>L7VQ32_9BACT</name>
<reference evidence="5" key="1">
    <citation type="submission" date="2012-09" db="EMBL/GenBank/DDBJ databases">
        <title>Metagenomic Characterization of a Microbial Community in Wastewater Detects High Levels of Antibiotic Resistance.</title>
        <authorList>
            <person name="Abrams M."/>
            <person name="Caldwell A."/>
            <person name="Vandaei E."/>
            <person name="Lee W."/>
            <person name="Perrott J."/>
            <person name="Khan S.Y."/>
            <person name="Ta J."/>
            <person name="Romero D."/>
            <person name="Nguyen V."/>
            <person name="Pourmand N."/>
            <person name="Ouverney C.C."/>
        </authorList>
    </citation>
    <scope>NUCLEOTIDE SEQUENCE</scope>
</reference>
<dbReference type="PANTHER" id="PTHR10133">
    <property type="entry name" value="DNA POLYMERASE I"/>
    <property type="match status" value="1"/>
</dbReference>
<dbReference type="AlphaFoldDB" id="L7VQ32"/>
<evidence type="ECO:0000259" key="4">
    <source>
        <dbReference type="SMART" id="SM00482"/>
    </source>
</evidence>
<dbReference type="PANTHER" id="PTHR10133:SF27">
    <property type="entry name" value="DNA POLYMERASE NU"/>
    <property type="match status" value="1"/>
</dbReference>
<sequence length="579" mass="61990">MTGVFDVSKGDLVGLVIGPGGPGATAAVATGTATARVTLDEIATMEAELGPRWVVRSQATTGALVAAGIRLARAWDLVAVHRLLYGGWSSDPGRIWARLNGLSTANLPQVRPPDLFNQVDPTAAGNDPIDDDGYVRADWAAGAWGESSERAAAWARLAWRAAHLQQGWLDASSDPARTTATARSESAAELLCAELAHDGLPLDRERAEAIIESFVGRRPRSEADAAVLRAERDELVLRHAPPDSRFDLRSPGQVKSLLRRIGIEVTDTRAWRLESLRDEHPLVEALLAWRKAERVATTYGYAWLDEYVGDDPDTGAGRLRGEWSGSDGAAGRMTASAGLHNLPGDMRGAVVADDGWVFVRADLGQIEPRVLAAVSGDVALARASADDDMYTPVARQLGVDRATAKVAVLGAMYGQTTGHGAQALRGLQQNYPVAIEYLEAASRTAQVGTDLRTYGGRLVRMGTANANDVSERDLRSHAAARGRYGRNAMVQGAAAEFFKLWAVTVRARVAPLGARIVLCLHDELLVHTPLESAEATARLVDECLQEAAHRWAPRPVAGAPPVRFLTDLSVIGCWADAKD</sequence>
<dbReference type="Gene3D" id="1.20.1060.10">
    <property type="entry name" value="Taq DNA Polymerase, Chain T, domain 4"/>
    <property type="match status" value="1"/>
</dbReference>
<dbReference type="Gene3D" id="1.10.150.20">
    <property type="entry name" value="5' to 3' exonuclease, C-terminal subdomain"/>
    <property type="match status" value="1"/>
</dbReference>
<keyword evidence="5" id="KW-0548">Nucleotidyltransferase</keyword>
<evidence type="ECO:0000256" key="3">
    <source>
        <dbReference type="ARBA" id="ARBA00049244"/>
    </source>
</evidence>
<keyword evidence="5" id="KW-0808">Transferase</keyword>
<accession>L7VQ32</accession>
<dbReference type="GO" id="GO:0003677">
    <property type="term" value="F:DNA binding"/>
    <property type="evidence" value="ECO:0007669"/>
    <property type="project" value="InterPro"/>
</dbReference>
<organism evidence="5">
    <name type="scientific">uncultured bacterium A1Q1_fos_2107</name>
    <dbReference type="NCBI Taxonomy" id="1256562"/>
    <lineage>
        <taxon>Bacteria</taxon>
        <taxon>environmental samples</taxon>
    </lineage>
</organism>
<evidence type="ECO:0000256" key="2">
    <source>
        <dbReference type="ARBA" id="ARBA00022705"/>
    </source>
</evidence>
<dbReference type="EMBL" id="JX649859">
    <property type="protein sequence ID" value="AGC71002.1"/>
    <property type="molecule type" value="Genomic_DNA"/>
</dbReference>
<dbReference type="SMART" id="SM00482">
    <property type="entry name" value="POLAc"/>
    <property type="match status" value="1"/>
</dbReference>
<proteinExistence type="predicted"/>
<dbReference type="GO" id="GO:0003887">
    <property type="term" value="F:DNA-directed DNA polymerase activity"/>
    <property type="evidence" value="ECO:0007669"/>
    <property type="project" value="UniProtKB-EC"/>
</dbReference>
<evidence type="ECO:0000313" key="5">
    <source>
        <dbReference type="EMBL" id="AGC71002.1"/>
    </source>
</evidence>
<dbReference type="InterPro" id="IPR002298">
    <property type="entry name" value="DNA_polymerase_A"/>
</dbReference>
<dbReference type="InterPro" id="IPR043502">
    <property type="entry name" value="DNA/RNA_pol_sf"/>
</dbReference>
<keyword evidence="2" id="KW-0235">DNA replication</keyword>
<dbReference type="GO" id="GO:0006302">
    <property type="term" value="P:double-strand break repair"/>
    <property type="evidence" value="ECO:0007669"/>
    <property type="project" value="TreeGrafter"/>
</dbReference>
<dbReference type="SUPFAM" id="SSF56672">
    <property type="entry name" value="DNA/RNA polymerases"/>
    <property type="match status" value="1"/>
</dbReference>
<comment type="catalytic activity">
    <reaction evidence="3">
        <text>DNA(n) + a 2'-deoxyribonucleoside 5'-triphosphate = DNA(n+1) + diphosphate</text>
        <dbReference type="Rhea" id="RHEA:22508"/>
        <dbReference type="Rhea" id="RHEA-COMP:17339"/>
        <dbReference type="Rhea" id="RHEA-COMP:17340"/>
        <dbReference type="ChEBI" id="CHEBI:33019"/>
        <dbReference type="ChEBI" id="CHEBI:61560"/>
        <dbReference type="ChEBI" id="CHEBI:173112"/>
        <dbReference type="EC" id="2.7.7.7"/>
    </reaction>
</comment>
<evidence type="ECO:0000256" key="1">
    <source>
        <dbReference type="ARBA" id="ARBA00012417"/>
    </source>
</evidence>